<evidence type="ECO:0000256" key="1">
    <source>
        <dbReference type="SAM" id="MobiDB-lite"/>
    </source>
</evidence>
<accession>A0A2P5D7Y1</accession>
<feature type="non-terminal residue" evidence="2">
    <location>
        <position position="1"/>
    </location>
</feature>
<dbReference type="Proteomes" id="UP000237105">
    <property type="component" value="Unassembled WGS sequence"/>
</dbReference>
<proteinExistence type="predicted"/>
<feature type="region of interest" description="Disordered" evidence="1">
    <location>
        <begin position="1"/>
        <end position="25"/>
    </location>
</feature>
<organism evidence="2 3">
    <name type="scientific">Parasponia andersonii</name>
    <name type="common">Sponia andersonii</name>
    <dbReference type="NCBI Taxonomy" id="3476"/>
    <lineage>
        <taxon>Eukaryota</taxon>
        <taxon>Viridiplantae</taxon>
        <taxon>Streptophyta</taxon>
        <taxon>Embryophyta</taxon>
        <taxon>Tracheophyta</taxon>
        <taxon>Spermatophyta</taxon>
        <taxon>Magnoliopsida</taxon>
        <taxon>eudicotyledons</taxon>
        <taxon>Gunneridae</taxon>
        <taxon>Pentapetalae</taxon>
        <taxon>rosids</taxon>
        <taxon>fabids</taxon>
        <taxon>Rosales</taxon>
        <taxon>Cannabaceae</taxon>
        <taxon>Parasponia</taxon>
    </lineage>
</organism>
<sequence>IVKRRIKPDHFCGAMSPESAPASKNSSQLLCVTGGERDIIKQRGQQCEDHLASSYQLWVVGALDNAGKCLVGGLP</sequence>
<gene>
    <name evidence="2" type="ORF">PanWU01x14_088600</name>
</gene>
<dbReference type="EMBL" id="JXTB01000056">
    <property type="protein sequence ID" value="PON69419.1"/>
    <property type="molecule type" value="Genomic_DNA"/>
</dbReference>
<evidence type="ECO:0000313" key="3">
    <source>
        <dbReference type="Proteomes" id="UP000237105"/>
    </source>
</evidence>
<keyword evidence="3" id="KW-1185">Reference proteome</keyword>
<comment type="caution">
    <text evidence="2">The sequence shown here is derived from an EMBL/GenBank/DDBJ whole genome shotgun (WGS) entry which is preliminary data.</text>
</comment>
<evidence type="ECO:0000313" key="2">
    <source>
        <dbReference type="EMBL" id="PON69419.1"/>
    </source>
</evidence>
<name>A0A2P5D7Y1_PARAD</name>
<dbReference type="AlphaFoldDB" id="A0A2P5D7Y1"/>
<reference evidence="3" key="1">
    <citation type="submission" date="2016-06" db="EMBL/GenBank/DDBJ databases">
        <title>Parallel loss of symbiosis genes in relatives of nitrogen-fixing non-legume Parasponia.</title>
        <authorList>
            <person name="Van Velzen R."/>
            <person name="Holmer R."/>
            <person name="Bu F."/>
            <person name="Rutten L."/>
            <person name="Van Zeijl A."/>
            <person name="Liu W."/>
            <person name="Santuari L."/>
            <person name="Cao Q."/>
            <person name="Sharma T."/>
            <person name="Shen D."/>
            <person name="Roswanjaya Y."/>
            <person name="Wardhani T."/>
            <person name="Kalhor M.S."/>
            <person name="Jansen J."/>
            <person name="Van den Hoogen J."/>
            <person name="Gungor B."/>
            <person name="Hartog M."/>
            <person name="Hontelez J."/>
            <person name="Verver J."/>
            <person name="Yang W.-C."/>
            <person name="Schijlen E."/>
            <person name="Repin R."/>
            <person name="Schilthuizen M."/>
            <person name="Schranz E."/>
            <person name="Heidstra R."/>
            <person name="Miyata K."/>
            <person name="Fedorova E."/>
            <person name="Kohlen W."/>
            <person name="Bisseling T."/>
            <person name="Smit S."/>
            <person name="Geurts R."/>
        </authorList>
    </citation>
    <scope>NUCLEOTIDE SEQUENCE [LARGE SCALE GENOMIC DNA]</scope>
    <source>
        <strain evidence="3">cv. WU1-14</strain>
    </source>
</reference>
<protein>
    <submittedName>
        <fullName evidence="2">Uncharacterized protein</fullName>
    </submittedName>
</protein>